<protein>
    <recommendedName>
        <fullName evidence="4">O-methyltransferase C-terminal domain-containing protein</fullName>
    </recommendedName>
</protein>
<dbReference type="Proteomes" id="UP000297527">
    <property type="component" value="Unassembled WGS sequence"/>
</dbReference>
<evidence type="ECO:0000256" key="2">
    <source>
        <dbReference type="ARBA" id="ARBA00022679"/>
    </source>
</evidence>
<proteinExistence type="predicted"/>
<dbReference type="PANTHER" id="PTHR43712:SF12">
    <property type="entry name" value="STERIGMATOCYSTIN 8-O-METHYLTRANSFERASE"/>
    <property type="match status" value="1"/>
</dbReference>
<dbReference type="AlphaFoldDB" id="A0A4Z1IBA7"/>
<dbReference type="SUPFAM" id="SSF53335">
    <property type="entry name" value="S-adenosyl-L-methionine-dependent methyltransferases"/>
    <property type="match status" value="1"/>
</dbReference>
<dbReference type="PROSITE" id="PS51683">
    <property type="entry name" value="SAM_OMT_II"/>
    <property type="match status" value="1"/>
</dbReference>
<evidence type="ECO:0000313" key="5">
    <source>
        <dbReference type="EMBL" id="TGO58901.1"/>
    </source>
</evidence>
<gene>
    <name evidence="5" type="ORF">BCON_0050g00330</name>
</gene>
<feature type="domain" description="O-methyltransferase C-terminal" evidence="4">
    <location>
        <begin position="1"/>
        <end position="64"/>
    </location>
</feature>
<accession>A0A4Z1IBA7</accession>
<dbReference type="GO" id="GO:0008171">
    <property type="term" value="F:O-methyltransferase activity"/>
    <property type="evidence" value="ECO:0007669"/>
    <property type="project" value="InterPro"/>
</dbReference>
<keyword evidence="1" id="KW-0489">Methyltransferase</keyword>
<dbReference type="EMBL" id="PQXN01000050">
    <property type="protein sequence ID" value="TGO58901.1"/>
    <property type="molecule type" value="Genomic_DNA"/>
</dbReference>
<dbReference type="GO" id="GO:0032259">
    <property type="term" value="P:methylation"/>
    <property type="evidence" value="ECO:0007669"/>
    <property type="project" value="UniProtKB-KW"/>
</dbReference>
<evidence type="ECO:0000259" key="4">
    <source>
        <dbReference type="Pfam" id="PF00891"/>
    </source>
</evidence>
<evidence type="ECO:0000256" key="1">
    <source>
        <dbReference type="ARBA" id="ARBA00022603"/>
    </source>
</evidence>
<dbReference type="Pfam" id="PF00891">
    <property type="entry name" value="Methyltransf_2"/>
    <property type="match status" value="1"/>
</dbReference>
<evidence type="ECO:0000313" key="6">
    <source>
        <dbReference type="Proteomes" id="UP000297527"/>
    </source>
</evidence>
<dbReference type="OrthoDB" id="1606438at2759"/>
<dbReference type="Gene3D" id="3.40.50.150">
    <property type="entry name" value="Vaccinia Virus protein VP39"/>
    <property type="match status" value="1"/>
</dbReference>
<dbReference type="PANTHER" id="PTHR43712">
    <property type="entry name" value="PUTATIVE (AFU_ORTHOLOGUE AFUA_4G14580)-RELATED"/>
    <property type="match status" value="1"/>
</dbReference>
<keyword evidence="3" id="KW-0949">S-adenosyl-L-methionine</keyword>
<dbReference type="InterPro" id="IPR016461">
    <property type="entry name" value="COMT-like"/>
</dbReference>
<keyword evidence="6" id="KW-1185">Reference proteome</keyword>
<sequence length="91" mass="10374">MGGSQGAMCIDLARHYPKMKCISQDLPDVVEGIETPEEVRGRVETVEHDFFTEQPVKGADTYLFRTGPELWQEKFAYQNLTAKPRVGKRDE</sequence>
<dbReference type="InterPro" id="IPR001077">
    <property type="entry name" value="COMT_C"/>
</dbReference>
<organism evidence="5 6">
    <name type="scientific">Botryotinia convoluta</name>
    <dbReference type="NCBI Taxonomy" id="54673"/>
    <lineage>
        <taxon>Eukaryota</taxon>
        <taxon>Fungi</taxon>
        <taxon>Dikarya</taxon>
        <taxon>Ascomycota</taxon>
        <taxon>Pezizomycotina</taxon>
        <taxon>Leotiomycetes</taxon>
        <taxon>Helotiales</taxon>
        <taxon>Sclerotiniaceae</taxon>
        <taxon>Botryotinia</taxon>
    </lineage>
</organism>
<comment type="caution">
    <text evidence="5">The sequence shown here is derived from an EMBL/GenBank/DDBJ whole genome shotgun (WGS) entry which is preliminary data.</text>
</comment>
<dbReference type="InterPro" id="IPR029063">
    <property type="entry name" value="SAM-dependent_MTases_sf"/>
</dbReference>
<reference evidence="5 6" key="1">
    <citation type="submission" date="2017-12" db="EMBL/GenBank/DDBJ databases">
        <title>Comparative genomics of Botrytis spp.</title>
        <authorList>
            <person name="Valero-Jimenez C.A."/>
            <person name="Tapia P."/>
            <person name="Veloso J."/>
            <person name="Silva-Moreno E."/>
            <person name="Staats M."/>
            <person name="Valdes J.H."/>
            <person name="Van Kan J.A.L."/>
        </authorList>
    </citation>
    <scope>NUCLEOTIDE SEQUENCE [LARGE SCALE GENOMIC DNA]</scope>
    <source>
        <strain evidence="5 6">MUCL11595</strain>
    </source>
</reference>
<name>A0A4Z1IBA7_9HELO</name>
<evidence type="ECO:0000256" key="3">
    <source>
        <dbReference type="ARBA" id="ARBA00022691"/>
    </source>
</evidence>
<keyword evidence="2" id="KW-0808">Transferase</keyword>